<keyword evidence="2" id="KW-0812">Transmembrane</keyword>
<evidence type="ECO:0000256" key="2">
    <source>
        <dbReference type="SAM" id="Phobius"/>
    </source>
</evidence>
<accession>A0A0J9TDZ8</accession>
<dbReference type="AlphaFoldDB" id="A0A0J9TDZ8"/>
<keyword evidence="2" id="KW-1133">Transmembrane helix</keyword>
<dbReference type="InterPro" id="IPR008780">
    <property type="entry name" value="Plasmodium_Vir"/>
</dbReference>
<dbReference type="OrthoDB" id="380127at2759"/>
<dbReference type="Pfam" id="PF05795">
    <property type="entry name" value="Plasmodium_Vir"/>
    <property type="match status" value="1"/>
</dbReference>
<feature type="compositionally biased region" description="Acidic residues" evidence="1">
    <location>
        <begin position="322"/>
        <end position="334"/>
    </location>
</feature>
<evidence type="ECO:0000313" key="3">
    <source>
        <dbReference type="EMBL" id="KMZ93710.1"/>
    </source>
</evidence>
<name>A0A0J9TDZ8_PLAVI</name>
<dbReference type="Proteomes" id="UP000053776">
    <property type="component" value="Unassembled WGS sequence"/>
</dbReference>
<protein>
    <submittedName>
        <fullName evidence="3">Variable surface protein Vir24</fullName>
    </submittedName>
</protein>
<dbReference type="EMBL" id="KQ235036">
    <property type="protein sequence ID" value="KMZ93710.1"/>
    <property type="molecule type" value="Genomic_DNA"/>
</dbReference>
<sequence>MGRKLEGVLKTLPSYALYKGFYEDVEPGKKGYYENYCEAVKKKAYGNEWVNDFCTKFVRNLKQVNSEADAGKKNRCLLLNYWIFHEIWKNRRNKKDNPYNIPVFNEIREVGERINRESSAYHCYCYFYGILDDWRKEKELHDYFKNFNHIKKKFSFYNEDCNLYSQYVTEMNDIYFEKESDCCIWAEDNCYKYFDCDKEKRPYILLSYLKCYDKSLVEPPDNVVQEEKPPKLQLDNSIIIKHGRCIYTKDDRGNELGYKCIIPEYQVRPQEGETVKRGEQKADLGQHVRVVDLTTHQEVTDIKVEPKVKQVEEAEAEAKAEEVEENAESSEQEEPVSLFAEVVPTVRKEYASEREDTCLPNQIKDQWGLCKPKEEKREHEVIKEVVKTKNLDLERGVTTFDNYVPYFNSEHEMNLLDDGFSRIASGTGLTVAASLMFFLFYKFTPLGHVFGRKKFDRRKNMYYLQEGFGYELLRNASQYGDANLLNGGAGLVYQPVYNTWH</sequence>
<feature type="transmembrane region" description="Helical" evidence="2">
    <location>
        <begin position="429"/>
        <end position="451"/>
    </location>
</feature>
<evidence type="ECO:0000256" key="1">
    <source>
        <dbReference type="SAM" id="MobiDB-lite"/>
    </source>
</evidence>
<organism evidence="3 4">
    <name type="scientific">Plasmodium vivax Mauritania I</name>
    <dbReference type="NCBI Taxonomy" id="1035515"/>
    <lineage>
        <taxon>Eukaryota</taxon>
        <taxon>Sar</taxon>
        <taxon>Alveolata</taxon>
        <taxon>Apicomplexa</taxon>
        <taxon>Aconoidasida</taxon>
        <taxon>Haemosporida</taxon>
        <taxon>Plasmodiidae</taxon>
        <taxon>Plasmodium</taxon>
        <taxon>Plasmodium (Plasmodium)</taxon>
    </lineage>
</organism>
<proteinExistence type="predicted"/>
<gene>
    <name evidence="3" type="ORF">PVMG_05294</name>
</gene>
<reference evidence="3 4" key="1">
    <citation type="submission" date="2011-08" db="EMBL/GenBank/DDBJ databases">
        <title>The Genome Sequence of Plasmodium vivax Mauritania I.</title>
        <authorList>
            <consortium name="The Broad Institute Genome Sequencing Platform"/>
            <consortium name="The Broad Institute Genome Sequencing Center for Infectious Disease"/>
            <person name="Neafsey D."/>
            <person name="Carlton J."/>
            <person name="Barnwell J."/>
            <person name="Collins W."/>
            <person name="Escalante A."/>
            <person name="Mullikin J."/>
            <person name="Saul A."/>
            <person name="Guigo R."/>
            <person name="Camara F."/>
            <person name="Young S.K."/>
            <person name="Zeng Q."/>
            <person name="Gargeya S."/>
            <person name="Fitzgerald M."/>
            <person name="Haas B."/>
            <person name="Abouelleil A."/>
            <person name="Alvarado L."/>
            <person name="Arachchi H.M."/>
            <person name="Berlin A."/>
            <person name="Brown A."/>
            <person name="Chapman S.B."/>
            <person name="Chen Z."/>
            <person name="Dunbar C."/>
            <person name="Freedman E."/>
            <person name="Gearin G."/>
            <person name="Gellesch M."/>
            <person name="Goldberg J."/>
            <person name="Griggs A."/>
            <person name="Gujja S."/>
            <person name="Heiman D."/>
            <person name="Howarth C."/>
            <person name="Larson L."/>
            <person name="Lui A."/>
            <person name="MacDonald P.J.P."/>
            <person name="Montmayeur A."/>
            <person name="Murphy C."/>
            <person name="Neiman D."/>
            <person name="Pearson M."/>
            <person name="Priest M."/>
            <person name="Roberts A."/>
            <person name="Saif S."/>
            <person name="Shea T."/>
            <person name="Shenoy N."/>
            <person name="Sisk P."/>
            <person name="Stolte C."/>
            <person name="Sykes S."/>
            <person name="Wortman J."/>
            <person name="Nusbaum C."/>
            <person name="Birren B."/>
        </authorList>
    </citation>
    <scope>NUCLEOTIDE SEQUENCE [LARGE SCALE GENOMIC DNA]</scope>
    <source>
        <strain evidence="3 4">Mauritania I</strain>
    </source>
</reference>
<keyword evidence="2" id="KW-0472">Membrane</keyword>
<feature type="region of interest" description="Disordered" evidence="1">
    <location>
        <begin position="313"/>
        <end position="335"/>
    </location>
</feature>
<evidence type="ECO:0000313" key="4">
    <source>
        <dbReference type="Proteomes" id="UP000053776"/>
    </source>
</evidence>